<reference evidence="3" key="1">
    <citation type="journal article" date="2019" name="Int. J. Syst. Evol. Microbiol.">
        <title>The Global Catalogue of Microorganisms (GCM) 10K type strain sequencing project: providing services to taxonomists for standard genome sequencing and annotation.</title>
        <authorList>
            <consortium name="The Broad Institute Genomics Platform"/>
            <consortium name="The Broad Institute Genome Sequencing Center for Infectious Disease"/>
            <person name="Wu L."/>
            <person name="Ma J."/>
        </authorList>
    </citation>
    <scope>NUCLEOTIDE SEQUENCE [LARGE SCALE GENOMIC DNA]</scope>
    <source>
        <strain evidence="3">CGMCC 4.7304</strain>
    </source>
</reference>
<dbReference type="Pfam" id="PF00903">
    <property type="entry name" value="Glyoxalase"/>
    <property type="match status" value="1"/>
</dbReference>
<dbReference type="SUPFAM" id="SSF54593">
    <property type="entry name" value="Glyoxalase/Bleomycin resistance protein/Dihydroxybiphenyl dioxygenase"/>
    <property type="match status" value="1"/>
</dbReference>
<evidence type="ECO:0000313" key="2">
    <source>
        <dbReference type="EMBL" id="MFC5725033.1"/>
    </source>
</evidence>
<sequence>MSARISLFGIVVEDMARSLAFYRRLGVDIPAEADAQPHVEVALGGGVRLAWDTVETVRSFDPHWQAPTGGHRIAIAFDLAEPAAVDRVFTELVEAGHEGHLKPWDAVWGQRYAIVKDPDGNVIDLFAALPSA</sequence>
<keyword evidence="3" id="KW-1185">Reference proteome</keyword>
<protein>
    <submittedName>
        <fullName evidence="2">VOC family protein</fullName>
    </submittedName>
</protein>
<dbReference type="InterPro" id="IPR029068">
    <property type="entry name" value="Glyas_Bleomycin-R_OHBP_Dase"/>
</dbReference>
<dbReference type="PANTHER" id="PTHR36503:SF3">
    <property type="entry name" value="BLR0126 PROTEIN"/>
    <property type="match status" value="1"/>
</dbReference>
<gene>
    <name evidence="2" type="ORF">ACFP1Z_33315</name>
</gene>
<dbReference type="RefSeq" id="WP_390321799.1">
    <property type="nucleotide sequence ID" value="NZ_JBHSPB010000045.1"/>
</dbReference>
<comment type="caution">
    <text evidence="2">The sequence shown here is derived from an EMBL/GenBank/DDBJ whole genome shotgun (WGS) entry which is preliminary data.</text>
</comment>
<dbReference type="Gene3D" id="3.10.180.10">
    <property type="entry name" value="2,3-Dihydroxybiphenyl 1,2-Dioxygenase, domain 1"/>
    <property type="match status" value="1"/>
</dbReference>
<accession>A0ABW0ZB62</accession>
<dbReference type="CDD" id="cd07235">
    <property type="entry name" value="MRD"/>
    <property type="match status" value="1"/>
</dbReference>
<feature type="domain" description="VOC" evidence="1">
    <location>
        <begin position="4"/>
        <end position="128"/>
    </location>
</feature>
<dbReference type="InterPro" id="IPR037523">
    <property type="entry name" value="VOC_core"/>
</dbReference>
<organism evidence="2 3">
    <name type="scientific">Streptomyces gamaensis</name>
    <dbReference type="NCBI Taxonomy" id="1763542"/>
    <lineage>
        <taxon>Bacteria</taxon>
        <taxon>Bacillati</taxon>
        <taxon>Actinomycetota</taxon>
        <taxon>Actinomycetes</taxon>
        <taxon>Kitasatosporales</taxon>
        <taxon>Streptomycetaceae</taxon>
        <taxon>Streptomyces</taxon>
    </lineage>
</organism>
<evidence type="ECO:0000313" key="3">
    <source>
        <dbReference type="Proteomes" id="UP001596083"/>
    </source>
</evidence>
<dbReference type="EMBL" id="JBHSPB010000045">
    <property type="protein sequence ID" value="MFC5725033.1"/>
    <property type="molecule type" value="Genomic_DNA"/>
</dbReference>
<dbReference type="PANTHER" id="PTHR36503">
    <property type="entry name" value="BLR2520 PROTEIN"/>
    <property type="match status" value="1"/>
</dbReference>
<name>A0ABW0ZB62_9ACTN</name>
<dbReference type="PROSITE" id="PS51819">
    <property type="entry name" value="VOC"/>
    <property type="match status" value="1"/>
</dbReference>
<proteinExistence type="predicted"/>
<dbReference type="InterPro" id="IPR004360">
    <property type="entry name" value="Glyas_Fos-R_dOase_dom"/>
</dbReference>
<evidence type="ECO:0000259" key="1">
    <source>
        <dbReference type="PROSITE" id="PS51819"/>
    </source>
</evidence>
<dbReference type="Proteomes" id="UP001596083">
    <property type="component" value="Unassembled WGS sequence"/>
</dbReference>